<organism evidence="1 2">
    <name type="scientific">Pontibacter toksunensis</name>
    <dbReference type="NCBI Taxonomy" id="1332631"/>
    <lineage>
        <taxon>Bacteria</taxon>
        <taxon>Pseudomonadati</taxon>
        <taxon>Bacteroidota</taxon>
        <taxon>Cytophagia</taxon>
        <taxon>Cytophagales</taxon>
        <taxon>Hymenobacteraceae</taxon>
        <taxon>Pontibacter</taxon>
    </lineage>
</organism>
<dbReference type="RefSeq" id="WP_377489783.1">
    <property type="nucleotide sequence ID" value="NZ_JBHUOX010000024.1"/>
</dbReference>
<name>A0ABW6C4L3_9BACT</name>
<reference evidence="2" key="1">
    <citation type="journal article" date="2019" name="Int. J. Syst. Evol. Microbiol.">
        <title>The Global Catalogue of Microorganisms (GCM) 10K type strain sequencing project: providing services to taxonomists for standard genome sequencing and annotation.</title>
        <authorList>
            <consortium name="The Broad Institute Genomics Platform"/>
            <consortium name="The Broad Institute Genome Sequencing Center for Infectious Disease"/>
            <person name="Wu L."/>
            <person name="Ma J."/>
        </authorList>
    </citation>
    <scope>NUCLEOTIDE SEQUENCE [LARGE SCALE GENOMIC DNA]</scope>
    <source>
        <strain evidence="2">KCTC 23984</strain>
    </source>
</reference>
<sequence>MITNLLLNPEPSRMDDSCLFMSKYKLQRAHCPFEVVCIKEIRKITVGEKLRVDKVLSWHSGVVLFFIKGKLYPHSHFSYRPPTQFVATGIK</sequence>
<comment type="caution">
    <text evidence="1">The sequence shown here is derived from an EMBL/GenBank/DDBJ whole genome shotgun (WGS) entry which is preliminary data.</text>
</comment>
<evidence type="ECO:0000313" key="2">
    <source>
        <dbReference type="Proteomes" id="UP001597641"/>
    </source>
</evidence>
<evidence type="ECO:0000313" key="1">
    <source>
        <dbReference type="EMBL" id="MFD3003093.1"/>
    </source>
</evidence>
<dbReference type="EMBL" id="JBHUOX010000024">
    <property type="protein sequence ID" value="MFD3003093.1"/>
    <property type="molecule type" value="Genomic_DNA"/>
</dbReference>
<gene>
    <name evidence="1" type="ORF">ACFS7Z_22210</name>
</gene>
<proteinExistence type="predicted"/>
<keyword evidence="2" id="KW-1185">Reference proteome</keyword>
<dbReference type="Proteomes" id="UP001597641">
    <property type="component" value="Unassembled WGS sequence"/>
</dbReference>
<accession>A0ABW6C4L3</accession>
<protein>
    <submittedName>
        <fullName evidence="1">Uncharacterized protein</fullName>
    </submittedName>
</protein>